<evidence type="ECO:0000313" key="8">
    <source>
        <dbReference type="EMBL" id="RLN23971.1"/>
    </source>
</evidence>
<comment type="caution">
    <text evidence="8">The sequence shown here is derived from an EMBL/GenBank/DDBJ whole genome shotgun (WGS) entry which is preliminary data.</text>
</comment>
<evidence type="ECO:0000313" key="9">
    <source>
        <dbReference type="Proteomes" id="UP000275267"/>
    </source>
</evidence>
<dbReference type="InterPro" id="IPR000225">
    <property type="entry name" value="Armadillo"/>
</dbReference>
<feature type="compositionally biased region" description="Low complexity" evidence="6">
    <location>
        <begin position="30"/>
        <end position="43"/>
    </location>
</feature>
<feature type="region of interest" description="Disordered" evidence="6">
    <location>
        <begin position="1"/>
        <end position="67"/>
    </location>
</feature>
<dbReference type="Proteomes" id="UP000275267">
    <property type="component" value="Unassembled WGS sequence"/>
</dbReference>
<dbReference type="EMBL" id="PQIB02000004">
    <property type="protein sequence ID" value="RLN23971.1"/>
    <property type="molecule type" value="Genomic_DNA"/>
</dbReference>
<dbReference type="InterPro" id="IPR016024">
    <property type="entry name" value="ARM-type_fold"/>
</dbReference>
<organism evidence="8 9">
    <name type="scientific">Panicum miliaceum</name>
    <name type="common">Proso millet</name>
    <name type="synonym">Broomcorn millet</name>
    <dbReference type="NCBI Taxonomy" id="4540"/>
    <lineage>
        <taxon>Eukaryota</taxon>
        <taxon>Viridiplantae</taxon>
        <taxon>Streptophyta</taxon>
        <taxon>Embryophyta</taxon>
        <taxon>Tracheophyta</taxon>
        <taxon>Spermatophyta</taxon>
        <taxon>Magnoliopsida</taxon>
        <taxon>Liliopsida</taxon>
        <taxon>Poales</taxon>
        <taxon>Poaceae</taxon>
        <taxon>PACMAD clade</taxon>
        <taxon>Panicoideae</taxon>
        <taxon>Panicodae</taxon>
        <taxon>Paniceae</taxon>
        <taxon>Panicinae</taxon>
        <taxon>Panicum</taxon>
        <taxon>Panicum sect. Panicum</taxon>
    </lineage>
</organism>
<dbReference type="SUPFAM" id="SSF48371">
    <property type="entry name" value="ARM repeat"/>
    <property type="match status" value="1"/>
</dbReference>
<dbReference type="GO" id="GO:0016567">
    <property type="term" value="P:protein ubiquitination"/>
    <property type="evidence" value="ECO:0007669"/>
    <property type="project" value="UniProtKB-UniPathway"/>
</dbReference>
<dbReference type="SMART" id="SM00504">
    <property type="entry name" value="Ubox"/>
    <property type="match status" value="1"/>
</dbReference>
<dbReference type="Pfam" id="PF00514">
    <property type="entry name" value="Arm"/>
    <property type="match status" value="1"/>
</dbReference>
<dbReference type="UniPathway" id="UPA00143"/>
<dbReference type="PROSITE" id="PS51698">
    <property type="entry name" value="U_BOX"/>
    <property type="match status" value="1"/>
</dbReference>
<feature type="compositionally biased region" description="Polar residues" evidence="6">
    <location>
        <begin position="7"/>
        <end position="21"/>
    </location>
</feature>
<dbReference type="InterPro" id="IPR045210">
    <property type="entry name" value="RING-Ubox_PUB"/>
</dbReference>
<evidence type="ECO:0000256" key="5">
    <source>
        <dbReference type="ARBA" id="ARBA00022786"/>
    </source>
</evidence>
<dbReference type="EC" id="2.3.2.27" evidence="3"/>
<feature type="domain" description="U-box" evidence="7">
    <location>
        <begin position="213"/>
        <end position="289"/>
    </location>
</feature>
<evidence type="ECO:0000259" key="7">
    <source>
        <dbReference type="PROSITE" id="PS51698"/>
    </source>
</evidence>
<evidence type="ECO:0000256" key="4">
    <source>
        <dbReference type="ARBA" id="ARBA00022679"/>
    </source>
</evidence>
<dbReference type="InterPro" id="IPR003613">
    <property type="entry name" value="Ubox_domain"/>
</dbReference>
<proteinExistence type="predicted"/>
<protein>
    <recommendedName>
        <fullName evidence="3">RING-type E3 ubiquitin transferase</fullName>
        <ecNumber evidence="3">2.3.2.27</ecNumber>
    </recommendedName>
</protein>
<evidence type="ECO:0000256" key="3">
    <source>
        <dbReference type="ARBA" id="ARBA00012483"/>
    </source>
</evidence>
<comment type="pathway">
    <text evidence="2">Protein modification; protein ubiquitination.</text>
</comment>
<keyword evidence="9" id="KW-1185">Reference proteome</keyword>
<dbReference type="Gene3D" id="1.25.10.10">
    <property type="entry name" value="Leucine-rich Repeat Variant"/>
    <property type="match status" value="1"/>
</dbReference>
<dbReference type="Pfam" id="PF04564">
    <property type="entry name" value="U-box"/>
    <property type="match status" value="1"/>
</dbReference>
<dbReference type="GO" id="GO:0061630">
    <property type="term" value="F:ubiquitin protein ligase activity"/>
    <property type="evidence" value="ECO:0007669"/>
    <property type="project" value="UniProtKB-EC"/>
</dbReference>
<dbReference type="CDD" id="cd16664">
    <property type="entry name" value="RING-Ubox_PUB"/>
    <property type="match status" value="1"/>
</dbReference>
<evidence type="ECO:0000256" key="6">
    <source>
        <dbReference type="SAM" id="MobiDB-lite"/>
    </source>
</evidence>
<gene>
    <name evidence="8" type="ORF">C2845_PM07G18080</name>
</gene>
<sequence>MEGMVRRSSQVVIPRLSSASTGGDEGGFDAPAGSSPSAAASPARLVPLADSNARRPSPAVPRGSARGCLGPLIRQQKEQRLSPSSAMRLEEATSIATKRSARMIGAMTSITGHHGEIRTTLHWALLGRPLKPGELFEFLNLLAALPRGDYFEVDLSGAAWKSRPPVVERGDGSYFVRLQIELFECAFRALENTSAGELHHGADARRRWISSVVVPQFFVCPVSNKIMENLVFIASGKTFDRSALEEWRKEHRRICPVTGEVLAHHVHPQQPHQALHRALACSKQNSRRDGSLRSTFHFPRVGSPVLLFMQVTLMPHSPRSSNEVRDTLLLLHDLLNEESSAVHLIGSHPGTIAKLASVLPKTCLEPDPELDDIIVRVMAKTASYGSNKVVFGDDQYSIPMLIARALLPMRARCAHILGRLLGDNHYNKIKISELGGFAPLVKLLRFGDKGVKTMAARAIASLCEARENRSRS</sequence>
<dbReference type="InterPro" id="IPR011989">
    <property type="entry name" value="ARM-like"/>
</dbReference>
<reference evidence="9" key="1">
    <citation type="journal article" date="2019" name="Nat. Commun.">
        <title>The genome of broomcorn millet.</title>
        <authorList>
            <person name="Zou C."/>
            <person name="Miki D."/>
            <person name="Li D."/>
            <person name="Tang Q."/>
            <person name="Xiao L."/>
            <person name="Rajput S."/>
            <person name="Deng P."/>
            <person name="Jia W."/>
            <person name="Huang R."/>
            <person name="Zhang M."/>
            <person name="Sun Y."/>
            <person name="Hu J."/>
            <person name="Fu X."/>
            <person name="Schnable P.S."/>
            <person name="Li F."/>
            <person name="Zhang H."/>
            <person name="Feng B."/>
            <person name="Zhu X."/>
            <person name="Liu R."/>
            <person name="Schnable J.C."/>
            <person name="Zhu J.-K."/>
            <person name="Zhang H."/>
        </authorList>
    </citation>
    <scope>NUCLEOTIDE SEQUENCE [LARGE SCALE GENOMIC DNA]</scope>
</reference>
<dbReference type="InterPro" id="IPR013083">
    <property type="entry name" value="Znf_RING/FYVE/PHD"/>
</dbReference>
<evidence type="ECO:0000256" key="2">
    <source>
        <dbReference type="ARBA" id="ARBA00004906"/>
    </source>
</evidence>
<name>A0A3L6SMU6_PANMI</name>
<dbReference type="OrthoDB" id="10064100at2759"/>
<dbReference type="SUPFAM" id="SSF57850">
    <property type="entry name" value="RING/U-box"/>
    <property type="match status" value="1"/>
</dbReference>
<dbReference type="AlphaFoldDB" id="A0A3L6SMU6"/>
<keyword evidence="4" id="KW-0808">Transferase</keyword>
<accession>A0A3L6SMU6</accession>
<comment type="catalytic activity">
    <reaction evidence="1">
        <text>S-ubiquitinyl-[E2 ubiquitin-conjugating enzyme]-L-cysteine + [acceptor protein]-L-lysine = [E2 ubiquitin-conjugating enzyme]-L-cysteine + N(6)-ubiquitinyl-[acceptor protein]-L-lysine.</text>
        <dbReference type="EC" id="2.3.2.27"/>
    </reaction>
</comment>
<dbReference type="PANTHER" id="PTHR23315">
    <property type="entry name" value="U BOX DOMAIN-CONTAINING"/>
    <property type="match status" value="1"/>
</dbReference>
<keyword evidence="5" id="KW-0833">Ubl conjugation pathway</keyword>
<evidence type="ECO:0000256" key="1">
    <source>
        <dbReference type="ARBA" id="ARBA00000900"/>
    </source>
</evidence>
<dbReference type="PANTHER" id="PTHR23315:SF82">
    <property type="entry name" value="RING-TYPE E3 UBIQUITIN TRANSFERASE"/>
    <property type="match status" value="1"/>
</dbReference>
<dbReference type="Gene3D" id="3.30.40.10">
    <property type="entry name" value="Zinc/RING finger domain, C3HC4 (zinc finger)"/>
    <property type="match status" value="1"/>
</dbReference>